<comment type="caution">
    <text evidence="2">The sequence shown here is derived from an EMBL/GenBank/DDBJ whole genome shotgun (WGS) entry which is preliminary data.</text>
</comment>
<name>A0AAV8XRY5_9CUCU</name>
<dbReference type="Proteomes" id="UP001162162">
    <property type="component" value="Unassembled WGS sequence"/>
</dbReference>
<protein>
    <submittedName>
        <fullName evidence="2">Uncharacterized protein</fullName>
    </submittedName>
</protein>
<gene>
    <name evidence="2" type="ORF">NQ318_023327</name>
</gene>
<evidence type="ECO:0000256" key="1">
    <source>
        <dbReference type="SAM" id="MobiDB-lite"/>
    </source>
</evidence>
<evidence type="ECO:0000313" key="3">
    <source>
        <dbReference type="Proteomes" id="UP001162162"/>
    </source>
</evidence>
<feature type="region of interest" description="Disordered" evidence="1">
    <location>
        <begin position="44"/>
        <end position="90"/>
    </location>
</feature>
<dbReference type="EMBL" id="JAPWTK010000357">
    <property type="protein sequence ID" value="KAJ8941731.1"/>
    <property type="molecule type" value="Genomic_DNA"/>
</dbReference>
<sequence length="90" mass="9772">MTQIAAVPEEEPGSVTAIATRLGRPSGVTPQWLILTDKDLLPQPDKVAFPKPPKAPDGSLLYDRVPNKPEAEKIPSTTCRRRSRGGPTTR</sequence>
<evidence type="ECO:0000313" key="2">
    <source>
        <dbReference type="EMBL" id="KAJ8941731.1"/>
    </source>
</evidence>
<reference evidence="2" key="1">
    <citation type="journal article" date="2023" name="Insect Mol. Biol.">
        <title>Genome sequencing provides insights into the evolution of gene families encoding plant cell wall-degrading enzymes in longhorned beetles.</title>
        <authorList>
            <person name="Shin N.R."/>
            <person name="Okamura Y."/>
            <person name="Kirsch R."/>
            <person name="Pauchet Y."/>
        </authorList>
    </citation>
    <scope>NUCLEOTIDE SEQUENCE</scope>
    <source>
        <strain evidence="2">AMC_N1</strain>
    </source>
</reference>
<proteinExistence type="predicted"/>
<dbReference type="AlphaFoldDB" id="A0AAV8XRY5"/>
<keyword evidence="3" id="KW-1185">Reference proteome</keyword>
<accession>A0AAV8XRY5</accession>
<organism evidence="2 3">
    <name type="scientific">Aromia moschata</name>
    <dbReference type="NCBI Taxonomy" id="1265417"/>
    <lineage>
        <taxon>Eukaryota</taxon>
        <taxon>Metazoa</taxon>
        <taxon>Ecdysozoa</taxon>
        <taxon>Arthropoda</taxon>
        <taxon>Hexapoda</taxon>
        <taxon>Insecta</taxon>
        <taxon>Pterygota</taxon>
        <taxon>Neoptera</taxon>
        <taxon>Endopterygota</taxon>
        <taxon>Coleoptera</taxon>
        <taxon>Polyphaga</taxon>
        <taxon>Cucujiformia</taxon>
        <taxon>Chrysomeloidea</taxon>
        <taxon>Cerambycidae</taxon>
        <taxon>Cerambycinae</taxon>
        <taxon>Callichromatini</taxon>
        <taxon>Aromia</taxon>
    </lineage>
</organism>